<feature type="domain" description="Sulfatase N-terminal" evidence="5">
    <location>
        <begin position="24"/>
        <end position="326"/>
    </location>
</feature>
<dbReference type="STRING" id="314230.DSM3645_14985"/>
<evidence type="ECO:0000313" key="6">
    <source>
        <dbReference type="EMBL" id="EAQ80661.1"/>
    </source>
</evidence>
<evidence type="ECO:0000256" key="4">
    <source>
        <dbReference type="ARBA" id="ARBA00022837"/>
    </source>
</evidence>
<protein>
    <submittedName>
        <fullName evidence="6">Arylsulphatase A</fullName>
    </submittedName>
</protein>
<dbReference type="InterPro" id="IPR000917">
    <property type="entry name" value="Sulfatase_N"/>
</dbReference>
<keyword evidence="2" id="KW-0479">Metal-binding</keyword>
<dbReference type="InterPro" id="IPR024607">
    <property type="entry name" value="Sulfatase_CS"/>
</dbReference>
<dbReference type="eggNOG" id="COG3119">
    <property type="taxonomic scope" value="Bacteria"/>
</dbReference>
<dbReference type="Pfam" id="PF00884">
    <property type="entry name" value="Sulfatase"/>
    <property type="match status" value="1"/>
</dbReference>
<proteinExistence type="inferred from homology"/>
<name>A3ZSK1_9BACT</name>
<evidence type="ECO:0000256" key="2">
    <source>
        <dbReference type="ARBA" id="ARBA00022723"/>
    </source>
</evidence>
<dbReference type="AlphaFoldDB" id="A3ZSK1"/>
<evidence type="ECO:0000256" key="1">
    <source>
        <dbReference type="ARBA" id="ARBA00008779"/>
    </source>
</evidence>
<dbReference type="PROSITE" id="PS00523">
    <property type="entry name" value="SULFATASE_1"/>
    <property type="match status" value="1"/>
</dbReference>
<dbReference type="PANTHER" id="PTHR42693">
    <property type="entry name" value="ARYLSULFATASE FAMILY MEMBER"/>
    <property type="match status" value="1"/>
</dbReference>
<dbReference type="GO" id="GO:0046872">
    <property type="term" value="F:metal ion binding"/>
    <property type="evidence" value="ECO:0007669"/>
    <property type="project" value="UniProtKB-KW"/>
</dbReference>
<dbReference type="PANTHER" id="PTHR42693:SF53">
    <property type="entry name" value="ENDO-4-O-SULFATASE"/>
    <property type="match status" value="1"/>
</dbReference>
<keyword evidence="4" id="KW-0106">Calcium</keyword>
<evidence type="ECO:0000256" key="3">
    <source>
        <dbReference type="ARBA" id="ARBA00022801"/>
    </source>
</evidence>
<dbReference type="HOGENOM" id="CLU_006332_10_4_0"/>
<dbReference type="InterPro" id="IPR050738">
    <property type="entry name" value="Sulfatase"/>
</dbReference>
<dbReference type="InterPro" id="IPR017850">
    <property type="entry name" value="Alkaline_phosphatase_core_sf"/>
</dbReference>
<evidence type="ECO:0000259" key="5">
    <source>
        <dbReference type="Pfam" id="PF00884"/>
    </source>
</evidence>
<dbReference type="CDD" id="cd16151">
    <property type="entry name" value="sulfatase_like"/>
    <property type="match status" value="1"/>
</dbReference>
<sequence length="438" mass="49191">MTSAALFAQLLYTTQLKAESSDRPNVILILTDDIGYECFGCYGSQQYQTPNIDRMAARGMRFTHCYSQPLCTPSRVKMMTGLSNARNYSAFSILNRDQRTFGHLLQETGYRTMIAGKWQLYGANNYPQRFRAKGMAPSDAGFDQWCLWQVDQLGERYDAPLLNINGETRQFSAKQYGPDIAVEQILKFIDQKSDQPYFVYYPMILVHNPFVPTPDSKLRDTKRKQKNFEEMVAYMDIQVGKIVDHVQQTGQAENTLILFTGDNGTNTKIRSQLNDQVIQGGKGKMTDAGTRVPLVGYWPGVIPPDTTCADLIDFSDFLPTLADFAGATTPAKIDGRSFQPQLLGKPGTPRDWIYCYYNPRPEKTKPVRFARDQRWKLHGDGRFIDVENDVLEKHPLTDLSATPDAAAAHAKLTAALNSQPAEGVALLKFPLGPNNQAK</sequence>
<comment type="similarity">
    <text evidence="1">Belongs to the sulfatase family.</text>
</comment>
<dbReference type="EMBL" id="AANZ01000008">
    <property type="protein sequence ID" value="EAQ80661.1"/>
    <property type="molecule type" value="Genomic_DNA"/>
</dbReference>
<organism evidence="6 7">
    <name type="scientific">Blastopirellula marina DSM 3645</name>
    <dbReference type="NCBI Taxonomy" id="314230"/>
    <lineage>
        <taxon>Bacteria</taxon>
        <taxon>Pseudomonadati</taxon>
        <taxon>Planctomycetota</taxon>
        <taxon>Planctomycetia</taxon>
        <taxon>Pirellulales</taxon>
        <taxon>Pirellulaceae</taxon>
        <taxon>Blastopirellula</taxon>
    </lineage>
</organism>
<dbReference type="GO" id="GO:0004065">
    <property type="term" value="F:arylsulfatase activity"/>
    <property type="evidence" value="ECO:0007669"/>
    <property type="project" value="TreeGrafter"/>
</dbReference>
<keyword evidence="3" id="KW-0378">Hydrolase</keyword>
<gene>
    <name evidence="6" type="ORF">DSM3645_14985</name>
</gene>
<dbReference type="Gene3D" id="3.40.720.10">
    <property type="entry name" value="Alkaline Phosphatase, subunit A"/>
    <property type="match status" value="1"/>
</dbReference>
<dbReference type="RefSeq" id="WP_002650895.1">
    <property type="nucleotide sequence ID" value="NZ_CH672376.1"/>
</dbReference>
<evidence type="ECO:0000313" key="7">
    <source>
        <dbReference type="Proteomes" id="UP000004358"/>
    </source>
</evidence>
<comment type="caution">
    <text evidence="6">The sequence shown here is derived from an EMBL/GenBank/DDBJ whole genome shotgun (WGS) entry which is preliminary data.</text>
</comment>
<accession>A3ZSK1</accession>
<dbReference type="SUPFAM" id="SSF53649">
    <property type="entry name" value="Alkaline phosphatase-like"/>
    <property type="match status" value="1"/>
</dbReference>
<dbReference type="Proteomes" id="UP000004358">
    <property type="component" value="Unassembled WGS sequence"/>
</dbReference>
<reference evidence="6 7" key="1">
    <citation type="submission" date="2006-02" db="EMBL/GenBank/DDBJ databases">
        <authorList>
            <person name="Amann R."/>
            <person name="Ferriera S."/>
            <person name="Johnson J."/>
            <person name="Kravitz S."/>
            <person name="Halpern A."/>
            <person name="Remington K."/>
            <person name="Beeson K."/>
            <person name="Tran B."/>
            <person name="Rogers Y.-H."/>
            <person name="Friedman R."/>
            <person name="Venter J.C."/>
        </authorList>
    </citation>
    <scope>NUCLEOTIDE SEQUENCE [LARGE SCALE GENOMIC DNA]</scope>
    <source>
        <strain evidence="6 7">DSM 3645</strain>
    </source>
</reference>